<evidence type="ECO:0000313" key="2">
    <source>
        <dbReference type="EMBL" id="KRY84735.1"/>
    </source>
</evidence>
<dbReference type="Proteomes" id="UP000054995">
    <property type="component" value="Unassembled WGS sequence"/>
</dbReference>
<protein>
    <submittedName>
        <fullName evidence="3">Uncharacterized protein</fullName>
    </submittedName>
</protein>
<dbReference type="Proteomes" id="UP000054826">
    <property type="component" value="Unassembled WGS sequence"/>
</dbReference>
<keyword evidence="5" id="KW-1185">Reference proteome</keyword>
<keyword evidence="1" id="KW-0812">Transmembrane</keyword>
<comment type="caution">
    <text evidence="3">The sequence shown here is derived from an EMBL/GenBank/DDBJ whole genome shotgun (WGS) entry which is preliminary data.</text>
</comment>
<dbReference type="EMBL" id="JYDV01000065">
    <property type="protein sequence ID" value="KRZ36942.1"/>
    <property type="molecule type" value="Genomic_DNA"/>
</dbReference>
<evidence type="ECO:0000313" key="4">
    <source>
        <dbReference type="Proteomes" id="UP000054826"/>
    </source>
</evidence>
<evidence type="ECO:0000256" key="1">
    <source>
        <dbReference type="SAM" id="Phobius"/>
    </source>
</evidence>
<feature type="transmembrane region" description="Helical" evidence="1">
    <location>
        <begin position="53"/>
        <end position="73"/>
    </location>
</feature>
<proteinExistence type="predicted"/>
<evidence type="ECO:0000313" key="5">
    <source>
        <dbReference type="Proteomes" id="UP000054995"/>
    </source>
</evidence>
<gene>
    <name evidence="3" type="ORF">T4C_1073</name>
    <name evidence="2" type="ORF">T4D_13798</name>
</gene>
<name>A0A0V1JPN8_TRIPS</name>
<dbReference type="EMBL" id="JYDT01000108">
    <property type="protein sequence ID" value="KRY84735.1"/>
    <property type="molecule type" value="Genomic_DNA"/>
</dbReference>
<accession>A0A0V1JPN8</accession>
<dbReference type="AlphaFoldDB" id="A0A0V1JPN8"/>
<sequence length="96" mass="10365">MSSSRHERGTERKYALNAVGRSAAEPEINTPATTSLLHLLSIDDDVVKSKESALALVYCGILGANIALGYLLFRRIKKKPAPRSNTAQLLGVQLST</sequence>
<keyword evidence="1" id="KW-1133">Transmembrane helix</keyword>
<organism evidence="3 4">
    <name type="scientific">Trichinella pseudospiralis</name>
    <name type="common">Parasitic roundworm</name>
    <dbReference type="NCBI Taxonomy" id="6337"/>
    <lineage>
        <taxon>Eukaryota</taxon>
        <taxon>Metazoa</taxon>
        <taxon>Ecdysozoa</taxon>
        <taxon>Nematoda</taxon>
        <taxon>Enoplea</taxon>
        <taxon>Dorylaimia</taxon>
        <taxon>Trichinellida</taxon>
        <taxon>Trichinellidae</taxon>
        <taxon>Trichinella</taxon>
    </lineage>
</organism>
<evidence type="ECO:0000313" key="3">
    <source>
        <dbReference type="EMBL" id="KRZ36942.1"/>
    </source>
</evidence>
<reference evidence="4 5" key="1">
    <citation type="submission" date="2015-01" db="EMBL/GenBank/DDBJ databases">
        <title>Evolution of Trichinella species and genotypes.</title>
        <authorList>
            <person name="Korhonen P.K."/>
            <person name="Edoardo P."/>
            <person name="Giuseppe L.R."/>
            <person name="Gasser R.B."/>
        </authorList>
    </citation>
    <scope>NUCLEOTIDE SEQUENCE [LARGE SCALE GENOMIC DNA]</scope>
    <source>
        <strain evidence="3">ISS176</strain>
        <strain evidence="2">ISS470</strain>
    </source>
</reference>
<keyword evidence="1" id="KW-0472">Membrane</keyword>